<dbReference type="AlphaFoldDB" id="A0A8K1CTJ9"/>
<dbReference type="Pfam" id="PF00652">
    <property type="entry name" value="Ricin_B_lectin"/>
    <property type="match status" value="1"/>
</dbReference>
<dbReference type="InterPro" id="IPR035992">
    <property type="entry name" value="Ricin_B-like_lectins"/>
</dbReference>
<dbReference type="PROSITE" id="PS50231">
    <property type="entry name" value="RICIN_B_LECTIN"/>
    <property type="match status" value="2"/>
</dbReference>
<comment type="caution">
    <text evidence="3">The sequence shown here is derived from an EMBL/GenBank/DDBJ whole genome shotgun (WGS) entry which is preliminary data.</text>
</comment>
<dbReference type="SMART" id="SM00458">
    <property type="entry name" value="RICIN"/>
    <property type="match status" value="1"/>
</dbReference>
<feature type="domain" description="Ricin B lectin" evidence="2">
    <location>
        <begin position="477"/>
        <end position="598"/>
    </location>
</feature>
<dbReference type="InterPro" id="IPR000772">
    <property type="entry name" value="Ricin_B_lectin"/>
</dbReference>
<evidence type="ECO:0000313" key="3">
    <source>
        <dbReference type="EMBL" id="TMW69682.1"/>
    </source>
</evidence>
<dbReference type="SUPFAM" id="SSF50370">
    <property type="entry name" value="Ricin B-like lectins"/>
    <property type="match status" value="2"/>
</dbReference>
<feature type="compositionally biased region" description="Pro residues" evidence="1">
    <location>
        <begin position="128"/>
        <end position="137"/>
    </location>
</feature>
<gene>
    <name evidence="3" type="ORF">Poli38472_001838</name>
</gene>
<dbReference type="EMBL" id="SPLM01000001">
    <property type="protein sequence ID" value="TMW69682.1"/>
    <property type="molecule type" value="Genomic_DNA"/>
</dbReference>
<dbReference type="Gene3D" id="2.80.10.50">
    <property type="match status" value="2"/>
</dbReference>
<organism evidence="3 4">
    <name type="scientific">Pythium oligandrum</name>
    <name type="common">Mycoparasitic fungus</name>
    <dbReference type="NCBI Taxonomy" id="41045"/>
    <lineage>
        <taxon>Eukaryota</taxon>
        <taxon>Sar</taxon>
        <taxon>Stramenopiles</taxon>
        <taxon>Oomycota</taxon>
        <taxon>Peronosporomycetes</taxon>
        <taxon>Pythiales</taxon>
        <taxon>Pythiaceae</taxon>
        <taxon>Pythium</taxon>
    </lineage>
</organism>
<name>A0A8K1CTJ9_PYTOL</name>
<reference evidence="3" key="1">
    <citation type="submission" date="2019-03" db="EMBL/GenBank/DDBJ databases">
        <title>Long read genome sequence of the mycoparasitic Pythium oligandrum ATCC 38472 isolated from sugarbeet rhizosphere.</title>
        <authorList>
            <person name="Gaulin E."/>
        </authorList>
    </citation>
    <scope>NUCLEOTIDE SEQUENCE</scope>
    <source>
        <strain evidence="3">ATCC 38472_TT</strain>
    </source>
</reference>
<evidence type="ECO:0000256" key="1">
    <source>
        <dbReference type="SAM" id="MobiDB-lite"/>
    </source>
</evidence>
<proteinExistence type="predicted"/>
<accession>A0A8K1CTJ9</accession>
<sequence length="615" mass="68122">MIYCGSEPASETFEYDSQTQQIKSVSKRGLCWHDGSDPSLMQLQLCSTDAEQLKHQQFAFEPVKWGDGFGIVQNVNRPSQCLDDGEAWVPRSTSVQMSACDQRNWDYMANYNQLLSIELVTGYVPEITLPPPPPTPEPTTLTPEPSSWTPEPPSSNASSSVLESIVNQAPLRVRTAKAANLCVTDGVDAFRMLTYGEDSSSETFVYDVVTQHVMSWSKPGWCWDINDYGECNLRLQPCDVQHEPAQYQRFMYNPSSESNALCAPSALGFQELSQALEMSLKSGGWVLTTGQPFYLQSIFKLSPPMQSELPPFNSTRNPDMDDSPMMIPGYASLCLGASDGLMKLMPCEEHTESTLFTYDLATYSLHNAAHPEFCLDDTDADTKGLSLRPCDAFSYNQKFMYNFFTFQWIKAGTCDDEKEQCIDDGGYNPLQHTAGTLRDCNSFGSPTQMTMIVPGPQSELPSFPTNGTPKLFAIEFPFRLRLFSSFLCVADSSTEGGVIGTEPCTFNPAKTQTFVYRKDAPQIRSVAKPWLCLTANTPDNNAVILARCGDTSEDQHFKFDENSGQLTNPHKTGLCVETTGVQSTLALRPCGEKNWRQVFSVEGVSPLPPPSLQVA</sequence>
<feature type="compositionally biased region" description="Low complexity" evidence="1">
    <location>
        <begin position="138"/>
        <end position="149"/>
    </location>
</feature>
<keyword evidence="4" id="KW-1185">Reference proteome</keyword>
<dbReference type="Proteomes" id="UP000794436">
    <property type="component" value="Unassembled WGS sequence"/>
</dbReference>
<feature type="region of interest" description="Disordered" evidence="1">
    <location>
        <begin position="128"/>
        <end position="159"/>
    </location>
</feature>
<protein>
    <recommendedName>
        <fullName evidence="2">Ricin B lectin domain-containing protein</fullName>
    </recommendedName>
</protein>
<evidence type="ECO:0000313" key="4">
    <source>
        <dbReference type="Proteomes" id="UP000794436"/>
    </source>
</evidence>
<dbReference type="OrthoDB" id="10653707at2759"/>
<evidence type="ECO:0000259" key="2">
    <source>
        <dbReference type="SMART" id="SM00458"/>
    </source>
</evidence>